<evidence type="ECO:0000256" key="7">
    <source>
        <dbReference type="ARBA" id="ARBA00023065"/>
    </source>
</evidence>
<keyword evidence="2 13" id="KW-0813">Transport</keyword>
<keyword evidence="3 13" id="KW-0138">CF(0)</keyword>
<comment type="similarity">
    <text evidence="1 13 14">Belongs to the ATPase B chain family.</text>
</comment>
<dbReference type="InterPro" id="IPR002146">
    <property type="entry name" value="ATP_synth_b/b'su_bac/chlpt"/>
</dbReference>
<dbReference type="HAMAP" id="MF_01398">
    <property type="entry name" value="ATP_synth_b_bprime"/>
    <property type="match status" value="1"/>
</dbReference>
<name>A0A1J1DPB2_9BACT</name>
<evidence type="ECO:0000256" key="9">
    <source>
        <dbReference type="ARBA" id="ARBA00023310"/>
    </source>
</evidence>
<comment type="function">
    <text evidence="10 13">F(1)F(0) ATP synthase produces ATP from ADP in the presence of a proton or sodium gradient. F-type ATPases consist of two structural domains, F(1) containing the extramembraneous catalytic core and F(0) containing the membrane proton channel, linked together by a central stalk and a peripheral stalk. During catalysis, ATP synthesis in the catalytic domain of F(1) is coupled via a rotary mechanism of the central stalk subunits to proton translocation.</text>
</comment>
<evidence type="ECO:0000256" key="15">
    <source>
        <dbReference type="SAM" id="Coils"/>
    </source>
</evidence>
<accession>A0A1J1DPB2</accession>
<sequence>MSNGKQKGCILPLALAVIVMTAVDVFAEGGGAAAPRWADFGWRVLNFVLFAGILWYFAGVSAVKFFRGRRQGIRETLDNLEERRRKASEGLTAVEKRIAGLNGEREAILAESRAQAEVLRQGIIEEAQRQAALIIEQAGHTVENEGRAVLSEVRAVIADEIVAAAQKVLAEKLDGATHEKFIAKSLNKVVLQ</sequence>
<evidence type="ECO:0000256" key="3">
    <source>
        <dbReference type="ARBA" id="ARBA00022547"/>
    </source>
</evidence>
<keyword evidence="15" id="KW-0175">Coiled coil</keyword>
<keyword evidence="7 13" id="KW-0406">Ion transport</keyword>
<evidence type="ECO:0000256" key="6">
    <source>
        <dbReference type="ARBA" id="ARBA00022989"/>
    </source>
</evidence>
<dbReference type="GO" id="GO:0005886">
    <property type="term" value="C:plasma membrane"/>
    <property type="evidence" value="ECO:0007669"/>
    <property type="project" value="UniProtKB-SubCell"/>
</dbReference>
<keyword evidence="13" id="KW-1003">Cell membrane</keyword>
<dbReference type="EMBL" id="AP017368">
    <property type="protein sequence ID" value="BAV91679.1"/>
    <property type="molecule type" value="Genomic_DNA"/>
</dbReference>
<dbReference type="CDD" id="cd06503">
    <property type="entry name" value="ATP-synt_Fo_b"/>
    <property type="match status" value="1"/>
</dbReference>
<dbReference type="PANTHER" id="PTHR33445:SF1">
    <property type="entry name" value="ATP SYNTHASE SUBUNIT B"/>
    <property type="match status" value="1"/>
</dbReference>
<evidence type="ECO:0000256" key="1">
    <source>
        <dbReference type="ARBA" id="ARBA00005513"/>
    </source>
</evidence>
<organism evidence="16 17">
    <name type="scientific">Candidatus Desulfovibrio trichonymphae</name>
    <dbReference type="NCBI Taxonomy" id="1725232"/>
    <lineage>
        <taxon>Bacteria</taxon>
        <taxon>Pseudomonadati</taxon>
        <taxon>Thermodesulfobacteriota</taxon>
        <taxon>Desulfovibrionia</taxon>
        <taxon>Desulfovibrionales</taxon>
        <taxon>Desulfovibrionaceae</taxon>
        <taxon>Desulfovibrio</taxon>
    </lineage>
</organism>
<dbReference type="PANTHER" id="PTHR33445">
    <property type="entry name" value="ATP SYNTHASE SUBUNIT B', CHLOROPLASTIC"/>
    <property type="match status" value="1"/>
</dbReference>
<comment type="subunit">
    <text evidence="13">F-type ATPases have 2 components, F(1) - the catalytic core - and F(0) - the membrane proton channel. F(1) has five subunits: alpha(3), beta(3), gamma(1), delta(1), epsilon(1). F(0) has three main subunits: a(1), b(2) and c(10-14). The alpha and beta chains form an alternating ring which encloses part of the gamma chain. F(1) is attached to F(0) by a central stalk formed by the gamma and epsilon chains, while a peripheral stalk is formed by the delta and b chains.</text>
</comment>
<evidence type="ECO:0000256" key="13">
    <source>
        <dbReference type="HAMAP-Rule" id="MF_01398"/>
    </source>
</evidence>
<keyword evidence="5 13" id="KW-0375">Hydrogen ion transport</keyword>
<keyword evidence="9 13" id="KW-0066">ATP synthesis</keyword>
<dbReference type="GO" id="GO:0012505">
    <property type="term" value="C:endomembrane system"/>
    <property type="evidence" value="ECO:0007669"/>
    <property type="project" value="UniProtKB-SubCell"/>
</dbReference>
<feature type="transmembrane region" description="Helical" evidence="13">
    <location>
        <begin position="43"/>
        <end position="66"/>
    </location>
</feature>
<keyword evidence="6 13" id="KW-1133">Transmembrane helix</keyword>
<dbReference type="GO" id="GO:0046933">
    <property type="term" value="F:proton-transporting ATP synthase activity, rotational mechanism"/>
    <property type="evidence" value="ECO:0007669"/>
    <property type="project" value="UniProtKB-UniRule"/>
</dbReference>
<protein>
    <recommendedName>
        <fullName evidence="13">ATP synthase subunit b</fullName>
    </recommendedName>
    <alternativeName>
        <fullName evidence="13">ATP synthase F(0) sector subunit b</fullName>
    </alternativeName>
    <alternativeName>
        <fullName evidence="13">ATPase subunit I</fullName>
    </alternativeName>
    <alternativeName>
        <fullName evidence="13">F-type ATPase subunit b</fullName>
        <shortName evidence="13">F-ATPase subunit b</shortName>
    </alternativeName>
</protein>
<dbReference type="Pfam" id="PF00430">
    <property type="entry name" value="ATP-synt_B"/>
    <property type="match status" value="1"/>
</dbReference>
<evidence type="ECO:0000256" key="12">
    <source>
        <dbReference type="ARBA" id="ARBA00037847"/>
    </source>
</evidence>
<dbReference type="InterPro" id="IPR050059">
    <property type="entry name" value="ATP_synthase_B_chain"/>
</dbReference>
<evidence type="ECO:0000313" key="16">
    <source>
        <dbReference type="EMBL" id="BAV91679.1"/>
    </source>
</evidence>
<evidence type="ECO:0000256" key="14">
    <source>
        <dbReference type="RuleBase" id="RU003848"/>
    </source>
</evidence>
<evidence type="ECO:0000256" key="10">
    <source>
        <dbReference type="ARBA" id="ARBA00025198"/>
    </source>
</evidence>
<dbReference type="GO" id="GO:0045259">
    <property type="term" value="C:proton-transporting ATP synthase complex"/>
    <property type="evidence" value="ECO:0007669"/>
    <property type="project" value="UniProtKB-KW"/>
</dbReference>
<evidence type="ECO:0000256" key="5">
    <source>
        <dbReference type="ARBA" id="ARBA00022781"/>
    </source>
</evidence>
<evidence type="ECO:0000256" key="4">
    <source>
        <dbReference type="ARBA" id="ARBA00022692"/>
    </source>
</evidence>
<dbReference type="GO" id="GO:0046961">
    <property type="term" value="F:proton-transporting ATPase activity, rotational mechanism"/>
    <property type="evidence" value="ECO:0007669"/>
    <property type="project" value="TreeGrafter"/>
</dbReference>
<evidence type="ECO:0000256" key="8">
    <source>
        <dbReference type="ARBA" id="ARBA00023136"/>
    </source>
</evidence>
<reference evidence="16 17" key="1">
    <citation type="journal article" date="2017" name="ISME J.">
        <title>Genome of 'Ca. Desulfovibrio trichonymphae', an H2-oxidizing bacterium in a tripartite symbiotic system within a protist cell in the termite gut.</title>
        <authorList>
            <person name="Kuwahara H."/>
            <person name="Yuki M."/>
            <person name="Izawa K."/>
            <person name="Ohkuma M."/>
            <person name="Hongoh Y."/>
        </authorList>
    </citation>
    <scope>NUCLEOTIDE SEQUENCE [LARGE SCALE GENOMIC DNA]</scope>
    <source>
        <strain evidence="16 17">Rs-N31</strain>
    </source>
</reference>
<evidence type="ECO:0000256" key="11">
    <source>
        <dbReference type="ARBA" id="ARBA00025614"/>
    </source>
</evidence>
<keyword evidence="8 13" id="KW-0472">Membrane</keyword>
<comment type="subcellular location">
    <subcellularLocation>
        <location evidence="13">Cell membrane</location>
        <topology evidence="13">Single-pass membrane protein</topology>
    </subcellularLocation>
    <subcellularLocation>
        <location evidence="12">Endomembrane system</location>
        <topology evidence="12">Single-pass membrane protein</topology>
    </subcellularLocation>
</comment>
<keyword evidence="17" id="KW-1185">Reference proteome</keyword>
<dbReference type="KEGG" id="dtr:RSDT_0167"/>
<evidence type="ECO:0000313" key="17">
    <source>
        <dbReference type="Proteomes" id="UP000242645"/>
    </source>
</evidence>
<keyword evidence="4 13" id="KW-0812">Transmembrane</keyword>
<dbReference type="AlphaFoldDB" id="A0A1J1DPB2"/>
<dbReference type="Proteomes" id="UP000242645">
    <property type="component" value="Chromosome"/>
</dbReference>
<feature type="coiled-coil region" evidence="15">
    <location>
        <begin position="63"/>
        <end position="97"/>
    </location>
</feature>
<proteinExistence type="inferred from homology"/>
<gene>
    <name evidence="16" type="primary">atpF2</name>
    <name evidence="13" type="synonym">atpF</name>
    <name evidence="16" type="ORF">RSDT_0167</name>
</gene>
<evidence type="ECO:0000256" key="2">
    <source>
        <dbReference type="ARBA" id="ARBA00022448"/>
    </source>
</evidence>
<comment type="function">
    <text evidence="11">Component of the F(0) channel, it forms part of the peripheral stalk, linking F(1) to F(0). The b'-subunit is a diverged and duplicated form of b found in plants and photosynthetic bacteria.</text>
</comment>